<organism evidence="1 2">
    <name type="scientific">Holotrichia oblita</name>
    <name type="common">Chafer beetle</name>
    <dbReference type="NCBI Taxonomy" id="644536"/>
    <lineage>
        <taxon>Eukaryota</taxon>
        <taxon>Metazoa</taxon>
        <taxon>Ecdysozoa</taxon>
        <taxon>Arthropoda</taxon>
        <taxon>Hexapoda</taxon>
        <taxon>Insecta</taxon>
        <taxon>Pterygota</taxon>
        <taxon>Neoptera</taxon>
        <taxon>Endopterygota</taxon>
        <taxon>Coleoptera</taxon>
        <taxon>Polyphaga</taxon>
        <taxon>Scarabaeiformia</taxon>
        <taxon>Scarabaeidae</taxon>
        <taxon>Melolonthinae</taxon>
        <taxon>Holotrichia</taxon>
    </lineage>
</organism>
<keyword evidence="2" id="KW-1185">Reference proteome</keyword>
<accession>A0ACB9SGY3</accession>
<protein>
    <submittedName>
        <fullName evidence="1">Myotrophin</fullName>
    </submittedName>
</protein>
<sequence>MSIINSKKVLREIHTTENVAILREFHETHPDIHWTSLKYEKTGDTILHVASSCTIRSIEAVKLLLEHGADVNALKKADWTPLMLACTKIDEVEIDENNYKTVEVLLRNGAAINYGNKDGWTALHLIAREGDVRILELLLEHGLNVDRITKNGRTALHVSALHSQLDMTKKLIEIGLDVNKKDSCGNTPLHESILSENLKIVNVLLENKADLNCRNKSDFSILHLASCQGNINVIEYIIDVLKVDINVCTTSGLTPLHCAARNKQLKAYEHLLSKGANLNVRDKFERLPSDYLCI</sequence>
<reference evidence="1" key="1">
    <citation type="submission" date="2022-04" db="EMBL/GenBank/DDBJ databases">
        <title>Chromosome-scale genome assembly of Holotrichia oblita Faldermann.</title>
        <authorList>
            <person name="Rongchong L."/>
        </authorList>
    </citation>
    <scope>NUCLEOTIDE SEQUENCE</scope>
    <source>
        <strain evidence="1">81SQS9</strain>
    </source>
</reference>
<proteinExistence type="predicted"/>
<dbReference type="EMBL" id="CM043023">
    <property type="protein sequence ID" value="KAI4454573.1"/>
    <property type="molecule type" value="Genomic_DNA"/>
</dbReference>
<evidence type="ECO:0000313" key="2">
    <source>
        <dbReference type="Proteomes" id="UP001056778"/>
    </source>
</evidence>
<dbReference type="Proteomes" id="UP001056778">
    <property type="component" value="Chromosome 9"/>
</dbReference>
<evidence type="ECO:0000313" key="1">
    <source>
        <dbReference type="EMBL" id="KAI4454573.1"/>
    </source>
</evidence>
<gene>
    <name evidence="1" type="ORF">MML48_9g00016694</name>
</gene>
<name>A0ACB9SGY3_HOLOL</name>
<comment type="caution">
    <text evidence="1">The sequence shown here is derived from an EMBL/GenBank/DDBJ whole genome shotgun (WGS) entry which is preliminary data.</text>
</comment>